<dbReference type="KEGG" id="scia:HUG15_18990"/>
<dbReference type="GO" id="GO:0000976">
    <property type="term" value="F:transcription cis-regulatory region binding"/>
    <property type="evidence" value="ECO:0007669"/>
    <property type="project" value="TreeGrafter"/>
</dbReference>
<dbReference type="Gene3D" id="1.10.10.10">
    <property type="entry name" value="Winged helix-like DNA-binding domain superfamily/Winged helix DNA-binding domain"/>
    <property type="match status" value="1"/>
</dbReference>
<dbReference type="SUPFAM" id="SSF46785">
    <property type="entry name" value="Winged helix' DNA-binding domain"/>
    <property type="match status" value="1"/>
</dbReference>
<dbReference type="AlphaFoldDB" id="A0A7T7CCY3"/>
<keyword evidence="4" id="KW-0805">Transcription regulation</keyword>
<name>A0A7T7CCY3_9BACI</name>
<protein>
    <submittedName>
        <fullName evidence="9">Transcriptional repressor</fullName>
    </submittedName>
</protein>
<feature type="binding site" evidence="8">
    <location>
        <position position="119"/>
    </location>
    <ligand>
        <name>Fe cation</name>
        <dbReference type="ChEBI" id="CHEBI:24875"/>
    </ligand>
</feature>
<accession>A0A7T7CCY3</accession>
<dbReference type="Gene3D" id="3.30.1490.190">
    <property type="match status" value="1"/>
</dbReference>
<dbReference type="GO" id="GO:0008270">
    <property type="term" value="F:zinc ion binding"/>
    <property type="evidence" value="ECO:0007669"/>
    <property type="project" value="TreeGrafter"/>
</dbReference>
<evidence type="ECO:0000256" key="7">
    <source>
        <dbReference type="PIRSR" id="PIRSR602481-1"/>
    </source>
</evidence>
<dbReference type="InterPro" id="IPR002481">
    <property type="entry name" value="FUR"/>
</dbReference>
<proteinExistence type="inferred from homology"/>
<dbReference type="EMBL" id="CP054705">
    <property type="protein sequence ID" value="QQK77459.1"/>
    <property type="molecule type" value="Genomic_DNA"/>
</dbReference>
<dbReference type="GO" id="GO:0003700">
    <property type="term" value="F:DNA-binding transcription factor activity"/>
    <property type="evidence" value="ECO:0007669"/>
    <property type="project" value="InterPro"/>
</dbReference>
<dbReference type="InterPro" id="IPR036388">
    <property type="entry name" value="WH-like_DNA-bd_sf"/>
</dbReference>
<keyword evidence="3 7" id="KW-0862">Zinc</keyword>
<dbReference type="Pfam" id="PF01475">
    <property type="entry name" value="FUR"/>
    <property type="match status" value="1"/>
</dbReference>
<dbReference type="GO" id="GO:0045892">
    <property type="term" value="P:negative regulation of DNA-templated transcription"/>
    <property type="evidence" value="ECO:0007669"/>
    <property type="project" value="TreeGrafter"/>
</dbReference>
<keyword evidence="8" id="KW-0408">Iron</keyword>
<sequence length="136" mass="15678">MSAKAYHTPQRQAVYEVIRESGDHPTAVEIMDRLRERGQNFAYGTIYNSLRYLVDAEYISELKLGDNASRYDANIDDHHHITCMECGKIDEVYADLPKEWLNSVAQETNYTVDKPVNFHHIVLKGVCADCRGNEWQ</sequence>
<comment type="cofactor">
    <cofactor evidence="7">
        <name>Zn(2+)</name>
        <dbReference type="ChEBI" id="CHEBI:29105"/>
    </cofactor>
    <text evidence="7">Binds 1 zinc ion per subunit.</text>
</comment>
<gene>
    <name evidence="9" type="ORF">HUG15_18990</name>
</gene>
<feature type="binding site" evidence="7">
    <location>
        <position position="130"/>
    </location>
    <ligand>
        <name>Zn(2+)</name>
        <dbReference type="ChEBI" id="CHEBI:29105"/>
    </ligand>
</feature>
<keyword evidence="2" id="KW-0678">Repressor</keyword>
<evidence type="ECO:0000256" key="6">
    <source>
        <dbReference type="ARBA" id="ARBA00023163"/>
    </source>
</evidence>
<dbReference type="Proteomes" id="UP000595823">
    <property type="component" value="Chromosome"/>
</dbReference>
<feature type="binding site" evidence="7">
    <location>
        <position position="86"/>
    </location>
    <ligand>
        <name>Zn(2+)</name>
        <dbReference type="ChEBI" id="CHEBI:29105"/>
    </ligand>
</feature>
<dbReference type="RefSeq" id="WP_200124788.1">
    <property type="nucleotide sequence ID" value="NZ_CP054705.1"/>
</dbReference>
<evidence type="ECO:0000256" key="3">
    <source>
        <dbReference type="ARBA" id="ARBA00022833"/>
    </source>
</evidence>
<dbReference type="PANTHER" id="PTHR33202:SF7">
    <property type="entry name" value="FERRIC UPTAKE REGULATION PROTEIN"/>
    <property type="match status" value="1"/>
</dbReference>
<keyword evidence="7" id="KW-0479">Metal-binding</keyword>
<reference evidence="9 10" key="1">
    <citation type="submission" date="2020-06" db="EMBL/GenBank/DDBJ databases">
        <title>Genomic analysis of Salicibibacter sp. NKC5-3.</title>
        <authorList>
            <person name="Oh Y.J."/>
        </authorList>
    </citation>
    <scope>NUCLEOTIDE SEQUENCE [LARGE SCALE GENOMIC DNA]</scope>
    <source>
        <strain evidence="9 10">NKC5-3</strain>
    </source>
</reference>
<dbReference type="PANTHER" id="PTHR33202">
    <property type="entry name" value="ZINC UPTAKE REGULATION PROTEIN"/>
    <property type="match status" value="1"/>
</dbReference>
<evidence type="ECO:0000256" key="5">
    <source>
        <dbReference type="ARBA" id="ARBA00023125"/>
    </source>
</evidence>
<dbReference type="InterPro" id="IPR043135">
    <property type="entry name" value="Fur_C"/>
</dbReference>
<evidence type="ECO:0000256" key="1">
    <source>
        <dbReference type="ARBA" id="ARBA00007957"/>
    </source>
</evidence>
<evidence type="ECO:0000313" key="9">
    <source>
        <dbReference type="EMBL" id="QQK77459.1"/>
    </source>
</evidence>
<keyword evidence="5" id="KW-0238">DNA-binding</keyword>
<comment type="cofactor">
    <cofactor evidence="8">
        <name>Mn(2+)</name>
        <dbReference type="ChEBI" id="CHEBI:29035"/>
    </cofactor>
    <cofactor evidence="8">
        <name>Fe(2+)</name>
        <dbReference type="ChEBI" id="CHEBI:29033"/>
    </cofactor>
    <text evidence="8">Binds 1 Mn(2+) or Fe(2+) ion per subunit.</text>
</comment>
<comment type="similarity">
    <text evidence="1">Belongs to the Fur family.</text>
</comment>
<keyword evidence="6" id="KW-0804">Transcription</keyword>
<evidence type="ECO:0000313" key="10">
    <source>
        <dbReference type="Proteomes" id="UP000595823"/>
    </source>
</evidence>
<feature type="binding site" evidence="7">
    <location>
        <position position="83"/>
    </location>
    <ligand>
        <name>Zn(2+)</name>
        <dbReference type="ChEBI" id="CHEBI:29105"/>
    </ligand>
</feature>
<evidence type="ECO:0000256" key="2">
    <source>
        <dbReference type="ARBA" id="ARBA00022491"/>
    </source>
</evidence>
<dbReference type="InterPro" id="IPR036390">
    <property type="entry name" value="WH_DNA-bd_sf"/>
</dbReference>
<evidence type="ECO:0000256" key="8">
    <source>
        <dbReference type="PIRSR" id="PIRSR602481-2"/>
    </source>
</evidence>
<evidence type="ECO:0000256" key="4">
    <source>
        <dbReference type="ARBA" id="ARBA00023015"/>
    </source>
</evidence>
<feature type="binding site" evidence="7">
    <location>
        <position position="127"/>
    </location>
    <ligand>
        <name>Zn(2+)</name>
        <dbReference type="ChEBI" id="CHEBI:29105"/>
    </ligand>
</feature>
<organism evidence="9 10">
    <name type="scientific">Salicibibacter cibarius</name>
    <dbReference type="NCBI Taxonomy" id="2743000"/>
    <lineage>
        <taxon>Bacteria</taxon>
        <taxon>Bacillati</taxon>
        <taxon>Bacillota</taxon>
        <taxon>Bacilli</taxon>
        <taxon>Bacillales</taxon>
        <taxon>Bacillaceae</taxon>
        <taxon>Salicibibacter</taxon>
    </lineage>
</organism>
<dbReference type="GO" id="GO:1900376">
    <property type="term" value="P:regulation of secondary metabolite biosynthetic process"/>
    <property type="evidence" value="ECO:0007669"/>
    <property type="project" value="TreeGrafter"/>
</dbReference>
<keyword evidence="10" id="KW-1185">Reference proteome</keyword>
<dbReference type="CDD" id="cd07153">
    <property type="entry name" value="Fur_like"/>
    <property type="match status" value="1"/>
</dbReference>